<reference evidence="2 4" key="1">
    <citation type="submission" date="2020-06" db="EMBL/GenBank/DDBJ databases">
        <title>Description of novel acetic acid bacteria.</title>
        <authorList>
            <person name="Sombolestani A."/>
        </authorList>
    </citation>
    <scope>NUCLEOTIDE SEQUENCE [LARGE SCALE GENOMIC DNA]</scope>
    <source>
        <strain evidence="2 4">LMG 26838</strain>
    </source>
</reference>
<gene>
    <name evidence="1" type="ORF">FHR90_003464</name>
    <name evidence="2" type="ORF">HUK83_15850</name>
</gene>
<sequence length="118" mass="12756">MSSDAAQCAAFFEISATCAANTDAMATAADLLEHRKVMEKIAFLMGKASGMSVEGVQARFATVSDAELESISRSCVNFSVLLHRYGRACRDFEAHPEQRMTDLRSHGLGTAWPNGLPD</sequence>
<dbReference type="Proteomes" id="UP000557688">
    <property type="component" value="Unassembled WGS sequence"/>
</dbReference>
<evidence type="ECO:0000313" key="1">
    <source>
        <dbReference type="EMBL" id="MBB3175602.1"/>
    </source>
</evidence>
<keyword evidence="3" id="KW-1185">Reference proteome</keyword>
<dbReference type="EMBL" id="JACHXV010000054">
    <property type="protein sequence ID" value="MBB3175602.1"/>
    <property type="molecule type" value="Genomic_DNA"/>
</dbReference>
<dbReference type="AlphaFoldDB" id="A0A850NWG3"/>
<reference evidence="1 3" key="2">
    <citation type="submission" date="2020-08" db="EMBL/GenBank/DDBJ databases">
        <title>Genomic Encyclopedia of Type Strains, Phase III (KMG-III): the genomes of soil and plant-associated and newly described type strains.</title>
        <authorList>
            <person name="Whitman W."/>
        </authorList>
    </citation>
    <scope>NUCLEOTIDE SEQUENCE [LARGE SCALE GENOMIC DNA]</scope>
    <source>
        <strain evidence="1 3">CECT 8088</strain>
    </source>
</reference>
<organism evidence="2 4">
    <name type="scientific">Endobacter medicaginis</name>
    <dbReference type="NCBI Taxonomy" id="1181271"/>
    <lineage>
        <taxon>Bacteria</taxon>
        <taxon>Pseudomonadati</taxon>
        <taxon>Pseudomonadota</taxon>
        <taxon>Alphaproteobacteria</taxon>
        <taxon>Acetobacterales</taxon>
        <taxon>Acetobacteraceae</taxon>
        <taxon>Endobacter</taxon>
    </lineage>
</organism>
<accession>A0A850NWG3</accession>
<dbReference type="EMBL" id="JABXXQ010000504">
    <property type="protein sequence ID" value="NVN31802.1"/>
    <property type="molecule type" value="Genomic_DNA"/>
</dbReference>
<evidence type="ECO:0000313" key="3">
    <source>
        <dbReference type="Proteomes" id="UP000557688"/>
    </source>
</evidence>
<protein>
    <submittedName>
        <fullName evidence="2">Uncharacterized protein</fullName>
    </submittedName>
</protein>
<comment type="caution">
    <text evidence="2">The sequence shown here is derived from an EMBL/GenBank/DDBJ whole genome shotgun (WGS) entry which is preliminary data.</text>
</comment>
<dbReference type="RefSeq" id="WP_176626363.1">
    <property type="nucleotide sequence ID" value="NZ_JABXXQ010000504.1"/>
</dbReference>
<proteinExistence type="predicted"/>
<dbReference type="Proteomes" id="UP000565205">
    <property type="component" value="Unassembled WGS sequence"/>
</dbReference>
<name>A0A850NWG3_9PROT</name>
<evidence type="ECO:0000313" key="2">
    <source>
        <dbReference type="EMBL" id="NVN31802.1"/>
    </source>
</evidence>
<evidence type="ECO:0000313" key="4">
    <source>
        <dbReference type="Proteomes" id="UP000565205"/>
    </source>
</evidence>